<dbReference type="GeneID" id="78512060"/>
<dbReference type="HOGENOM" id="CLU_044146_5_0_11"/>
<dbReference type="SFLD" id="SFLDG01144">
    <property type="entry name" value="C2.B.4:_PGP_Like"/>
    <property type="match status" value="1"/>
</dbReference>
<dbReference type="Gene3D" id="3.30.1240.10">
    <property type="match status" value="1"/>
</dbReference>
<gene>
    <name evidence="1" type="ordered locus">Olsu_0641</name>
</gene>
<dbReference type="Proteomes" id="UP000000333">
    <property type="component" value="Chromosome"/>
</dbReference>
<dbReference type="CDD" id="cd07518">
    <property type="entry name" value="HAD_YbiV-Like"/>
    <property type="match status" value="1"/>
</dbReference>
<dbReference type="PANTHER" id="PTHR10000">
    <property type="entry name" value="PHOSPHOSERINE PHOSPHATASE"/>
    <property type="match status" value="1"/>
</dbReference>
<evidence type="ECO:0000313" key="2">
    <source>
        <dbReference type="Proteomes" id="UP000000333"/>
    </source>
</evidence>
<dbReference type="GO" id="GO:0000287">
    <property type="term" value="F:magnesium ion binding"/>
    <property type="evidence" value="ECO:0007669"/>
    <property type="project" value="TreeGrafter"/>
</dbReference>
<dbReference type="OrthoDB" id="3180855at2"/>
<organism evidence="1 2">
    <name type="scientific">Olsenella uli (strain ATCC 49627 / DSM 7084 / CCUG 31166 / CIP 109912 / JCM 12494 / LMG 11480 / NCIMB 702895 / VPI D76D-27C)</name>
    <name type="common">Lactobacillus uli</name>
    <dbReference type="NCBI Taxonomy" id="633147"/>
    <lineage>
        <taxon>Bacteria</taxon>
        <taxon>Bacillati</taxon>
        <taxon>Actinomycetota</taxon>
        <taxon>Coriobacteriia</taxon>
        <taxon>Coriobacteriales</taxon>
        <taxon>Atopobiaceae</taxon>
        <taxon>Olsenella</taxon>
    </lineage>
</organism>
<name>E1QZE1_OLSUV</name>
<dbReference type="InterPro" id="IPR036412">
    <property type="entry name" value="HAD-like_sf"/>
</dbReference>
<dbReference type="NCBIfam" id="TIGR01484">
    <property type="entry name" value="HAD-SF-IIB"/>
    <property type="match status" value="1"/>
</dbReference>
<sequence>MPADTPSATRPRLVAVDMDGTFCHSDTTINEARFRPLLARMQAACCHFVVASGNQYWQLRDFFPGYDEELAFVAENGAFVKDGSEMVFAGEIAPKAVRTTIDWIRSHSEAKSVMCGVEGAYVERGSATQQWIDVMRTWYHRIDWVESFDDVDDEIIKFFIEVPAKETDAYCQQISSELDGLMTPTTSGHGAIDLIVPGCHKASGIERLAQRWNVSPQEVIAFGDGGNDIEMLSYAGMGYAMENATDDVKAVADAICPSNDDEGVLQVLESLFPES</sequence>
<dbReference type="GO" id="GO:0016791">
    <property type="term" value="F:phosphatase activity"/>
    <property type="evidence" value="ECO:0007669"/>
    <property type="project" value="UniProtKB-ARBA"/>
</dbReference>
<dbReference type="GO" id="GO:0005829">
    <property type="term" value="C:cytosol"/>
    <property type="evidence" value="ECO:0007669"/>
    <property type="project" value="TreeGrafter"/>
</dbReference>
<dbReference type="Gene3D" id="3.40.50.1000">
    <property type="entry name" value="HAD superfamily/HAD-like"/>
    <property type="match status" value="1"/>
</dbReference>
<dbReference type="STRING" id="633147.Olsu_0641"/>
<dbReference type="InterPro" id="IPR000150">
    <property type="entry name" value="Cof"/>
</dbReference>
<dbReference type="RefSeq" id="WP_013251507.1">
    <property type="nucleotide sequence ID" value="NC_014363.1"/>
</dbReference>
<reference evidence="1 2" key="1">
    <citation type="journal article" date="2010" name="Stand. Genomic Sci.">
        <title>Complete genome sequence of Olsenella uli type strain (VPI D76D-27C).</title>
        <authorList>
            <person name="Goker M."/>
            <person name="Held B."/>
            <person name="Lucas S."/>
            <person name="Nolan M."/>
            <person name="Yasawong M."/>
            <person name="Glavina Del Rio T."/>
            <person name="Tice H."/>
            <person name="Cheng J.F."/>
            <person name="Bruce D."/>
            <person name="Detter J.C."/>
            <person name="Tapia R."/>
            <person name="Han C."/>
            <person name="Goodwin L."/>
            <person name="Pitluck S."/>
            <person name="Liolios K."/>
            <person name="Ivanova N."/>
            <person name="Mavromatis K."/>
            <person name="Mikhailova N."/>
            <person name="Pati A."/>
            <person name="Chen A."/>
            <person name="Palaniappan K."/>
            <person name="Land M."/>
            <person name="Hauser L."/>
            <person name="Chang Y.J."/>
            <person name="Jeffries C.D."/>
            <person name="Rohde M."/>
            <person name="Sikorski J."/>
            <person name="Pukall R."/>
            <person name="Woyke T."/>
            <person name="Bristow J."/>
            <person name="Eisen J.A."/>
            <person name="Markowitz V."/>
            <person name="Hugenholtz P."/>
            <person name="Kyrpides N.C."/>
            <person name="Klenk H.P."/>
            <person name="Lapidus A."/>
        </authorList>
    </citation>
    <scope>NUCLEOTIDE SEQUENCE [LARGE SCALE GENOMIC DNA]</scope>
    <source>
        <strain evidence="2">ATCC 49627 / DSM 7084 / CIP 109912 / JCM 12494 / NCIMB 702895 / VPI D76D-27C</strain>
    </source>
</reference>
<evidence type="ECO:0000313" key="1">
    <source>
        <dbReference type="EMBL" id="ADK67755.1"/>
    </source>
</evidence>
<dbReference type="SFLD" id="SFLDS00003">
    <property type="entry name" value="Haloacid_Dehalogenase"/>
    <property type="match status" value="1"/>
</dbReference>
<dbReference type="InterPro" id="IPR006379">
    <property type="entry name" value="HAD-SF_hydro_IIB"/>
</dbReference>
<dbReference type="eggNOG" id="COG0561">
    <property type="taxonomic scope" value="Bacteria"/>
</dbReference>
<dbReference type="NCBIfam" id="TIGR00099">
    <property type="entry name" value="Cof-subfamily"/>
    <property type="match status" value="1"/>
</dbReference>
<dbReference type="PROSITE" id="PS01229">
    <property type="entry name" value="COF_2"/>
    <property type="match status" value="1"/>
</dbReference>
<protein>
    <submittedName>
        <fullName evidence="1">Cof-like hydrolase</fullName>
    </submittedName>
</protein>
<dbReference type="EMBL" id="CP002106">
    <property type="protein sequence ID" value="ADK67755.1"/>
    <property type="molecule type" value="Genomic_DNA"/>
</dbReference>
<dbReference type="InterPro" id="IPR023214">
    <property type="entry name" value="HAD_sf"/>
</dbReference>
<keyword evidence="2" id="KW-1185">Reference proteome</keyword>
<dbReference type="AlphaFoldDB" id="E1QZE1"/>
<dbReference type="KEGG" id="ols:Olsu_0641"/>
<accession>E1QZE1</accession>
<dbReference type="SFLD" id="SFLDG01140">
    <property type="entry name" value="C2.B:_Phosphomannomutase_and_P"/>
    <property type="match status" value="1"/>
</dbReference>
<keyword evidence="1" id="KW-0378">Hydrolase</keyword>
<dbReference type="SUPFAM" id="SSF56784">
    <property type="entry name" value="HAD-like"/>
    <property type="match status" value="1"/>
</dbReference>
<dbReference type="Pfam" id="PF08282">
    <property type="entry name" value="Hydrolase_3"/>
    <property type="match status" value="1"/>
</dbReference>
<dbReference type="PANTHER" id="PTHR10000:SF53">
    <property type="entry name" value="5-AMINO-6-(5-PHOSPHO-D-RIBITYLAMINO)URACIL PHOSPHATASE YBJI-RELATED"/>
    <property type="match status" value="1"/>
</dbReference>
<proteinExistence type="predicted"/>